<evidence type="ECO:0000256" key="2">
    <source>
        <dbReference type="ARBA" id="ARBA00022448"/>
    </source>
</evidence>
<gene>
    <name evidence="15" type="ORF">HUV48_07790</name>
</gene>
<keyword evidence="15" id="KW-0675">Receptor</keyword>
<evidence type="ECO:0000256" key="9">
    <source>
        <dbReference type="RuleBase" id="RU003357"/>
    </source>
</evidence>
<dbReference type="Gene3D" id="2.170.130.10">
    <property type="entry name" value="TonB-dependent receptor, plug domain"/>
    <property type="match status" value="1"/>
</dbReference>
<keyword evidence="2 8" id="KW-0813">Transport</keyword>
<evidence type="ECO:0000313" key="16">
    <source>
        <dbReference type="Proteomes" id="UP000561438"/>
    </source>
</evidence>
<evidence type="ECO:0000256" key="8">
    <source>
        <dbReference type="PROSITE-ProRule" id="PRU01360"/>
    </source>
</evidence>
<evidence type="ECO:0000256" key="10">
    <source>
        <dbReference type="SAM" id="Coils"/>
    </source>
</evidence>
<accession>A0A850GZ74</accession>
<evidence type="ECO:0000256" key="6">
    <source>
        <dbReference type="ARBA" id="ARBA00023136"/>
    </source>
</evidence>
<keyword evidence="16" id="KW-1185">Reference proteome</keyword>
<dbReference type="GO" id="GO:0015344">
    <property type="term" value="F:siderophore uptake transmembrane transporter activity"/>
    <property type="evidence" value="ECO:0007669"/>
    <property type="project" value="TreeGrafter"/>
</dbReference>
<evidence type="ECO:0000259" key="14">
    <source>
        <dbReference type="Pfam" id="PF07715"/>
    </source>
</evidence>
<comment type="similarity">
    <text evidence="8 9">Belongs to the TonB-dependent receptor family.</text>
</comment>
<dbReference type="PANTHER" id="PTHR30069">
    <property type="entry name" value="TONB-DEPENDENT OUTER MEMBRANE RECEPTOR"/>
    <property type="match status" value="1"/>
</dbReference>
<dbReference type="InterPro" id="IPR037066">
    <property type="entry name" value="Plug_dom_sf"/>
</dbReference>
<dbReference type="Proteomes" id="UP000561438">
    <property type="component" value="Unassembled WGS sequence"/>
</dbReference>
<dbReference type="EMBL" id="JABWGV010000002">
    <property type="protein sequence ID" value="NVD44921.1"/>
    <property type="molecule type" value="Genomic_DNA"/>
</dbReference>
<dbReference type="PANTHER" id="PTHR30069:SF40">
    <property type="entry name" value="TONB-DEPENDENT RECEPTOR NMB0964-RELATED"/>
    <property type="match status" value="1"/>
</dbReference>
<dbReference type="Gene3D" id="2.40.170.20">
    <property type="entry name" value="TonB-dependent receptor, beta-barrel domain"/>
    <property type="match status" value="1"/>
</dbReference>
<feature type="chain" id="PRO_5032998392" evidence="12">
    <location>
        <begin position="22"/>
        <end position="725"/>
    </location>
</feature>
<dbReference type="Pfam" id="PF07715">
    <property type="entry name" value="Plug"/>
    <property type="match status" value="1"/>
</dbReference>
<name>A0A850GZ74_9SPHN</name>
<feature type="signal peptide" evidence="12">
    <location>
        <begin position="1"/>
        <end position="21"/>
    </location>
</feature>
<keyword evidence="7 8" id="KW-0998">Cell outer membrane</keyword>
<dbReference type="SUPFAM" id="SSF56935">
    <property type="entry name" value="Porins"/>
    <property type="match status" value="1"/>
</dbReference>
<dbReference type="RefSeq" id="WP_176267208.1">
    <property type="nucleotide sequence ID" value="NZ_JABWGV010000002.1"/>
</dbReference>
<evidence type="ECO:0000256" key="4">
    <source>
        <dbReference type="ARBA" id="ARBA00022692"/>
    </source>
</evidence>
<feature type="compositionally biased region" description="Acidic residues" evidence="11">
    <location>
        <begin position="320"/>
        <end position="331"/>
    </location>
</feature>
<keyword evidence="4 8" id="KW-0812">Transmembrane</keyword>
<dbReference type="AlphaFoldDB" id="A0A850GZ74"/>
<dbReference type="InterPro" id="IPR012910">
    <property type="entry name" value="Plug_dom"/>
</dbReference>
<dbReference type="InterPro" id="IPR039426">
    <property type="entry name" value="TonB-dep_rcpt-like"/>
</dbReference>
<sequence>MQFYAPRILSTSLIAMSAALAAPSAAQDADDTPAESVGDDLHNRGTELGPEIVVTVGSLNQLDVLAGTTVVEGEELQRDMSGQIGDILAKQAGVSTTGFAPGASRPVLRGFGGERVRVLVDGIGVIDASATSADHAVSIDPLTVERIDILRGPAVLLYGGEAIGGAVNVIDSRIPRRPVTEPFHVDAIAEADTVSDLRSIGGSLDVPVGRDFVVHVDGSYRNTDDFSVPGYTIAPELRADLLADAAEEEEEGEFEEAEELLEAAEQRGFVPNSATETWNANIGAAFFRDDSTLGASFGIYDTLYGVPGRPGTGHHHGEEGEAGEEPGEVEEEGEERVTIGLRQYRADLRGAVDIGDGFFSQLITRVGYSDYTHTEFEGDEVGTVFDVQGIEARVELVQNAAGPLRGSVGTQYYFRDFEAVGEEAFIAPNRTDQLAVFALQEVELGSFQVEGAARYEMTDVDSVQLGIDRNFDNVSGALSLIYENAESRGVRIGLTGSRAARAPSAEELFSNGPHIATQAFEVGDPDLESESAWGLEGFVRGAFGPANFSLSVYKNWFSDYIYLQDIGVEEDDLPVFQYFQGDADYFGLEGELSLPFYRRDGLTFLADIRGDYVEAKLDDGTPLPRIPPLSLLGALEAQTDPLDARIEVQYFGAQDEIAPFETETDDFTFVNASLAWKPIRGDSTVRILLKAENIFDVTGRRHTSFTKDFVPLPGRNFKVSLRSSF</sequence>
<feature type="domain" description="TonB-dependent receptor plug" evidence="14">
    <location>
        <begin position="62"/>
        <end position="166"/>
    </location>
</feature>
<comment type="caution">
    <text evidence="15">The sequence shown here is derived from an EMBL/GenBank/DDBJ whole genome shotgun (WGS) entry which is preliminary data.</text>
</comment>
<keyword evidence="5 9" id="KW-0798">TonB box</keyword>
<dbReference type="InterPro" id="IPR000531">
    <property type="entry name" value="Beta-barrel_TonB"/>
</dbReference>
<evidence type="ECO:0000256" key="3">
    <source>
        <dbReference type="ARBA" id="ARBA00022452"/>
    </source>
</evidence>
<feature type="coiled-coil region" evidence="10">
    <location>
        <begin position="238"/>
        <end position="267"/>
    </location>
</feature>
<evidence type="ECO:0000256" key="7">
    <source>
        <dbReference type="ARBA" id="ARBA00023237"/>
    </source>
</evidence>
<dbReference type="GO" id="GO:0009279">
    <property type="term" value="C:cell outer membrane"/>
    <property type="evidence" value="ECO:0007669"/>
    <property type="project" value="UniProtKB-SubCell"/>
</dbReference>
<evidence type="ECO:0000259" key="13">
    <source>
        <dbReference type="Pfam" id="PF00593"/>
    </source>
</evidence>
<feature type="domain" description="TonB-dependent receptor-like beta-barrel" evidence="13">
    <location>
        <begin position="336"/>
        <end position="693"/>
    </location>
</feature>
<evidence type="ECO:0000313" key="15">
    <source>
        <dbReference type="EMBL" id="NVD44921.1"/>
    </source>
</evidence>
<reference evidence="15 16" key="1">
    <citation type="submission" date="2020-06" db="EMBL/GenBank/DDBJ databases">
        <title>Altererythrobacter sp. HHU K3-1.</title>
        <authorList>
            <person name="Zhang D."/>
            <person name="Xue H."/>
        </authorList>
    </citation>
    <scope>NUCLEOTIDE SEQUENCE [LARGE SCALE GENOMIC DNA]</scope>
    <source>
        <strain evidence="15 16">HHU K3-1</strain>
    </source>
</reference>
<keyword evidence="10" id="KW-0175">Coiled coil</keyword>
<dbReference type="PROSITE" id="PS52016">
    <property type="entry name" value="TONB_DEPENDENT_REC_3"/>
    <property type="match status" value="1"/>
</dbReference>
<evidence type="ECO:0000256" key="5">
    <source>
        <dbReference type="ARBA" id="ARBA00023077"/>
    </source>
</evidence>
<evidence type="ECO:0000256" key="11">
    <source>
        <dbReference type="SAM" id="MobiDB-lite"/>
    </source>
</evidence>
<comment type="subcellular location">
    <subcellularLocation>
        <location evidence="1 8">Cell outer membrane</location>
        <topology evidence="1 8">Multi-pass membrane protein</topology>
    </subcellularLocation>
</comment>
<evidence type="ECO:0000256" key="1">
    <source>
        <dbReference type="ARBA" id="ARBA00004571"/>
    </source>
</evidence>
<dbReference type="InterPro" id="IPR036942">
    <property type="entry name" value="Beta-barrel_TonB_sf"/>
</dbReference>
<protein>
    <submittedName>
        <fullName evidence="15">TonB-dependent receptor</fullName>
    </submittedName>
</protein>
<keyword evidence="6 8" id="KW-0472">Membrane</keyword>
<keyword evidence="12" id="KW-0732">Signal</keyword>
<keyword evidence="3 8" id="KW-1134">Transmembrane beta strand</keyword>
<dbReference type="Pfam" id="PF00593">
    <property type="entry name" value="TonB_dep_Rec_b-barrel"/>
    <property type="match status" value="1"/>
</dbReference>
<proteinExistence type="inferred from homology"/>
<dbReference type="GO" id="GO:0044718">
    <property type="term" value="P:siderophore transmembrane transport"/>
    <property type="evidence" value="ECO:0007669"/>
    <property type="project" value="TreeGrafter"/>
</dbReference>
<feature type="region of interest" description="Disordered" evidence="11">
    <location>
        <begin position="309"/>
        <end position="331"/>
    </location>
</feature>
<evidence type="ECO:0000256" key="12">
    <source>
        <dbReference type="SAM" id="SignalP"/>
    </source>
</evidence>
<organism evidence="15 16">
    <name type="scientific">Qipengyuania atrilutea</name>
    <dbReference type="NCBI Taxonomy" id="2744473"/>
    <lineage>
        <taxon>Bacteria</taxon>
        <taxon>Pseudomonadati</taxon>
        <taxon>Pseudomonadota</taxon>
        <taxon>Alphaproteobacteria</taxon>
        <taxon>Sphingomonadales</taxon>
        <taxon>Erythrobacteraceae</taxon>
        <taxon>Qipengyuania</taxon>
    </lineage>
</organism>